<evidence type="ECO:0000256" key="2">
    <source>
        <dbReference type="SAM" id="SignalP"/>
    </source>
</evidence>
<dbReference type="Proteomes" id="UP001189429">
    <property type="component" value="Unassembled WGS sequence"/>
</dbReference>
<evidence type="ECO:0000313" key="4">
    <source>
        <dbReference type="Proteomes" id="UP001189429"/>
    </source>
</evidence>
<protein>
    <submittedName>
        <fullName evidence="3">Uncharacterized protein</fullName>
    </submittedName>
</protein>
<reference evidence="3" key="1">
    <citation type="submission" date="2023-10" db="EMBL/GenBank/DDBJ databases">
        <authorList>
            <person name="Chen Y."/>
            <person name="Shah S."/>
            <person name="Dougan E. K."/>
            <person name="Thang M."/>
            <person name="Chan C."/>
        </authorList>
    </citation>
    <scope>NUCLEOTIDE SEQUENCE [LARGE SCALE GENOMIC DNA]</scope>
</reference>
<evidence type="ECO:0000313" key="3">
    <source>
        <dbReference type="EMBL" id="CAK0845296.1"/>
    </source>
</evidence>
<feature type="signal peptide" evidence="2">
    <location>
        <begin position="1"/>
        <end position="18"/>
    </location>
</feature>
<keyword evidence="4" id="KW-1185">Reference proteome</keyword>
<gene>
    <name evidence="3" type="ORF">PCOR1329_LOCUS39123</name>
</gene>
<sequence length="429" mass="47558">MAMMSKVVFVCLAVAGNAVTRDFGLGDELEEAVEIDQDQLLGHLEDLNFGTSLEGKPSKRQNSERARRRKTENLTSALDEMIPVLEADFKSKTQHLKMALAYFKEKQHDMDVARKAATDAMKALRQEADKRRKSAADRKAAKDKERLAILEAKRAAKEAMVKKAQALMGAKGHEEMEGYLGPVSLGIMVDVLMSLPNAVENPIFMKRLGKAKDQIAGSIQDFLNITRRKTAKFVLASSKASDVELSFLMARFFHEASFRVKAMQSDGEKVARDLNVVMPRELRQSFLPIVKQLRSQALPLRVNASSLASSTLAEACSQISDLMANISNYNTKLNSLHSALHNVWQISELMLPHMSRIYPLKTATIDTVKDFMSLATTQTAGLQEAADEIVTNVGPVVSERMQCTWSAASTPYNISFVTFLAALASYFFL</sequence>
<proteinExistence type="predicted"/>
<dbReference type="EMBL" id="CAUYUJ010014726">
    <property type="protein sequence ID" value="CAK0845296.1"/>
    <property type="molecule type" value="Genomic_DNA"/>
</dbReference>
<feature type="region of interest" description="Disordered" evidence="1">
    <location>
        <begin position="51"/>
        <end position="70"/>
    </location>
</feature>
<comment type="caution">
    <text evidence="3">The sequence shown here is derived from an EMBL/GenBank/DDBJ whole genome shotgun (WGS) entry which is preliminary data.</text>
</comment>
<evidence type="ECO:0000256" key="1">
    <source>
        <dbReference type="SAM" id="MobiDB-lite"/>
    </source>
</evidence>
<keyword evidence="2" id="KW-0732">Signal</keyword>
<name>A0ABN9THJ4_9DINO</name>
<organism evidence="3 4">
    <name type="scientific">Prorocentrum cordatum</name>
    <dbReference type="NCBI Taxonomy" id="2364126"/>
    <lineage>
        <taxon>Eukaryota</taxon>
        <taxon>Sar</taxon>
        <taxon>Alveolata</taxon>
        <taxon>Dinophyceae</taxon>
        <taxon>Prorocentrales</taxon>
        <taxon>Prorocentraceae</taxon>
        <taxon>Prorocentrum</taxon>
    </lineage>
</organism>
<feature type="chain" id="PRO_5047356474" evidence="2">
    <location>
        <begin position="19"/>
        <end position="429"/>
    </location>
</feature>
<accession>A0ABN9THJ4</accession>